<dbReference type="EMBL" id="RSUZ01000032">
    <property type="protein sequence ID" value="MIV65620.1"/>
    <property type="molecule type" value="Genomic_DNA"/>
</dbReference>
<protein>
    <submittedName>
        <fullName evidence="3">RHS repeat protein</fullName>
    </submittedName>
</protein>
<proteinExistence type="inferred from homology"/>
<reference evidence="3" key="1">
    <citation type="submission" date="2018-07" db="EMBL/GenBank/DDBJ databases">
        <authorList>
            <consortium name="GenomeTrakr network: Whole genome sequencing for foodborne pathogen traceback"/>
        </authorList>
    </citation>
    <scope>NUCLEOTIDE SEQUENCE [LARGE SCALE GENOMIC DNA]</scope>
    <source>
        <strain evidence="3">FDA00010322</strain>
    </source>
</reference>
<dbReference type="Gene3D" id="2.180.10.10">
    <property type="entry name" value="RHS repeat-associated core"/>
    <property type="match status" value="1"/>
</dbReference>
<dbReference type="Gene3D" id="1.10.132.110">
    <property type="entry name" value="Serum amyloid A protein"/>
    <property type="match status" value="1"/>
</dbReference>
<dbReference type="PRINTS" id="PR00394">
    <property type="entry name" value="RHSPROTEIN"/>
</dbReference>
<dbReference type="PANTHER" id="PTHR32305:SF15">
    <property type="entry name" value="PROTEIN RHSA-RELATED"/>
    <property type="match status" value="1"/>
</dbReference>
<evidence type="ECO:0000256" key="1">
    <source>
        <dbReference type="ARBA" id="ARBA00009455"/>
    </source>
</evidence>
<evidence type="ECO:0000313" key="3">
    <source>
        <dbReference type="EMBL" id="MIV65620.1"/>
    </source>
</evidence>
<dbReference type="InterPro" id="IPR022385">
    <property type="entry name" value="Rhs_assc_core"/>
</dbReference>
<evidence type="ECO:0000259" key="2">
    <source>
        <dbReference type="Pfam" id="PF03527"/>
    </source>
</evidence>
<name>A0A402XJS6_SALER</name>
<accession>A0A402XJS6</accession>
<comment type="caution">
    <text evidence="3">The sequence shown here is derived from an EMBL/GenBank/DDBJ whole genome shotgun (WGS) entry which is preliminary data.</text>
</comment>
<comment type="similarity">
    <text evidence="1">Belongs to the RHS family.</text>
</comment>
<gene>
    <name evidence="3" type="ORF">BA086_21785</name>
</gene>
<sequence>MVRYVRTQYGETQAEGRYVYDPTGRRVGKRVWKREPVHWSETQTELSARPYETWYGWEGDRLTTVQTQQRRVQTVYAPGSFTPLLRVETENTELAKTRHRSLAEKLEQEGSGDGEAVQFPAALRAMLDRLEDELRRDAVSEESRAWLTQCGLTAEQMKNQLEPRPEPERKIHLYHCDHRGLPLALINPDNTVAWRAEYDEWGNQLSEENPEQLEQLIRLPGQQYDEESGLHYNRHRYYSPGQGRYITQDPIGLAGGWNLYKYPFNPVLRVDPLGLFEDFSAFTNAPGIQAELSKAMITEPWYMNVGETRILMSTLNDMTNWRLVQSDQFFHCTAFCRVSKSRNTDKFNALIMGIDKEIFDHMMNIFGLYGDGKIRSESVMLSDNIEDLKVNYYGLTCPPEQACSSRCEGYLNPNHKKTKSFLKSKGYLDN</sequence>
<dbReference type="Proteomes" id="UP000885414">
    <property type="component" value="Unassembled WGS sequence"/>
</dbReference>
<dbReference type="InterPro" id="IPR050708">
    <property type="entry name" value="T6SS_VgrG/RHS"/>
</dbReference>
<dbReference type="NCBIfam" id="TIGR03696">
    <property type="entry name" value="Rhs_assc_core"/>
    <property type="match status" value="1"/>
</dbReference>
<dbReference type="InterPro" id="IPR001826">
    <property type="entry name" value="RHS"/>
</dbReference>
<dbReference type="Pfam" id="PF03527">
    <property type="entry name" value="RHS"/>
    <property type="match status" value="1"/>
</dbReference>
<dbReference type="PANTHER" id="PTHR32305">
    <property type="match status" value="1"/>
</dbReference>
<organism evidence="3">
    <name type="scientific">Salmonella enterica</name>
    <name type="common">Salmonella choleraesuis</name>
    <dbReference type="NCBI Taxonomy" id="28901"/>
    <lineage>
        <taxon>Bacteria</taxon>
        <taxon>Pseudomonadati</taxon>
        <taxon>Pseudomonadota</taxon>
        <taxon>Gammaproteobacteria</taxon>
        <taxon>Enterobacterales</taxon>
        <taxon>Enterobacteriaceae</taxon>
        <taxon>Salmonella</taxon>
    </lineage>
</organism>
<dbReference type="AlphaFoldDB" id="A0A402XJS6"/>
<feature type="domain" description="RHS protein conserved region" evidence="2">
    <location>
        <begin position="171"/>
        <end position="207"/>
    </location>
</feature>